<dbReference type="OrthoDB" id="5296638at2"/>
<keyword evidence="2" id="KW-0472">Membrane</keyword>
<accession>A0A917K0D0</accession>
<dbReference type="InterPro" id="IPR031982">
    <property type="entry name" value="PilE-like"/>
</dbReference>
<comment type="caution">
    <text evidence="3">The sequence shown here is derived from an EMBL/GenBank/DDBJ whole genome shotgun (WGS) entry which is preliminary data.</text>
</comment>
<evidence type="ECO:0000256" key="2">
    <source>
        <dbReference type="SAM" id="Phobius"/>
    </source>
</evidence>
<dbReference type="RefSeq" id="WP_131777285.1">
    <property type="nucleotide sequence ID" value="NZ_BMOB01000011.1"/>
</dbReference>
<feature type="transmembrane region" description="Helical" evidence="2">
    <location>
        <begin position="6"/>
        <end position="28"/>
    </location>
</feature>
<dbReference type="GO" id="GO:0015627">
    <property type="term" value="C:type II protein secretion system complex"/>
    <property type="evidence" value="ECO:0007669"/>
    <property type="project" value="InterPro"/>
</dbReference>
<dbReference type="InterPro" id="IPR045584">
    <property type="entry name" value="Pilin-like"/>
</dbReference>
<reference evidence="3" key="2">
    <citation type="submission" date="2020-09" db="EMBL/GenBank/DDBJ databases">
        <authorList>
            <person name="Sun Q."/>
            <person name="Ohkuma M."/>
        </authorList>
    </citation>
    <scope>NUCLEOTIDE SEQUENCE</scope>
    <source>
        <strain evidence="3">JCM 13919</strain>
    </source>
</reference>
<dbReference type="GO" id="GO:0015628">
    <property type="term" value="P:protein secretion by the type II secretion system"/>
    <property type="evidence" value="ECO:0007669"/>
    <property type="project" value="InterPro"/>
</dbReference>
<organism evidence="3 4">
    <name type="scientific">Legionella impletisoli</name>
    <dbReference type="NCBI Taxonomy" id="343510"/>
    <lineage>
        <taxon>Bacteria</taxon>
        <taxon>Pseudomonadati</taxon>
        <taxon>Pseudomonadota</taxon>
        <taxon>Gammaproteobacteria</taxon>
        <taxon>Legionellales</taxon>
        <taxon>Legionellaceae</taxon>
        <taxon>Legionella</taxon>
    </lineage>
</organism>
<dbReference type="InterPro" id="IPR012902">
    <property type="entry name" value="N_methyl_site"/>
</dbReference>
<dbReference type="PRINTS" id="PR00813">
    <property type="entry name" value="BCTERIALGSPG"/>
</dbReference>
<evidence type="ECO:0000313" key="3">
    <source>
        <dbReference type="EMBL" id="GGI91750.1"/>
    </source>
</evidence>
<sequence>MKLGFSLIELLVVMIVVGILVSFAYPSYREYINRAHRADGQSALLDLASRMERYYSEHHTYQTATIGTGAATDVRSSATSPEGWYILSIPSATATTFSLKATPTGTQATYDTLCQSLTLNHLGVKGITTGPGGTPTGTVDQCW</sequence>
<protein>
    <submittedName>
        <fullName evidence="3">Type IV pilin</fullName>
    </submittedName>
</protein>
<evidence type="ECO:0000256" key="1">
    <source>
        <dbReference type="ARBA" id="ARBA00022481"/>
    </source>
</evidence>
<evidence type="ECO:0000313" key="4">
    <source>
        <dbReference type="Proteomes" id="UP000630149"/>
    </source>
</evidence>
<keyword evidence="1" id="KW-0488">Methylation</keyword>
<dbReference type="Pfam" id="PF16732">
    <property type="entry name" value="ComP_DUS"/>
    <property type="match status" value="1"/>
</dbReference>
<dbReference type="EMBL" id="BMOB01000011">
    <property type="protein sequence ID" value="GGI91750.1"/>
    <property type="molecule type" value="Genomic_DNA"/>
</dbReference>
<dbReference type="Pfam" id="PF07963">
    <property type="entry name" value="N_methyl"/>
    <property type="match status" value="1"/>
</dbReference>
<dbReference type="SUPFAM" id="SSF54523">
    <property type="entry name" value="Pili subunits"/>
    <property type="match status" value="1"/>
</dbReference>
<dbReference type="Gene3D" id="3.30.700.10">
    <property type="entry name" value="Glycoprotein, Type 4 Pilin"/>
    <property type="match status" value="1"/>
</dbReference>
<proteinExistence type="predicted"/>
<dbReference type="InterPro" id="IPR000983">
    <property type="entry name" value="Bac_GSPG_pilin"/>
</dbReference>
<dbReference type="NCBIfam" id="TIGR02532">
    <property type="entry name" value="IV_pilin_GFxxxE"/>
    <property type="match status" value="1"/>
</dbReference>
<keyword evidence="2" id="KW-1133">Transmembrane helix</keyword>
<keyword evidence="4" id="KW-1185">Reference proteome</keyword>
<dbReference type="PANTHER" id="PTHR30093">
    <property type="entry name" value="GENERAL SECRETION PATHWAY PROTEIN G"/>
    <property type="match status" value="1"/>
</dbReference>
<keyword evidence="2" id="KW-0812">Transmembrane</keyword>
<gene>
    <name evidence="3" type="primary">pilE</name>
    <name evidence="3" type="ORF">GCM10007966_20540</name>
</gene>
<dbReference type="AlphaFoldDB" id="A0A917K0D0"/>
<dbReference type="Proteomes" id="UP000630149">
    <property type="component" value="Unassembled WGS sequence"/>
</dbReference>
<name>A0A917K0D0_9GAMM</name>
<dbReference type="PANTHER" id="PTHR30093:SF47">
    <property type="entry name" value="TYPE IV PILUS NON-CORE MINOR PILIN PILE"/>
    <property type="match status" value="1"/>
</dbReference>
<dbReference type="GO" id="GO:0043683">
    <property type="term" value="P:type IV pilus assembly"/>
    <property type="evidence" value="ECO:0007669"/>
    <property type="project" value="InterPro"/>
</dbReference>
<reference evidence="3" key="1">
    <citation type="journal article" date="2014" name="Int. J. Syst. Evol. Microbiol.">
        <title>Complete genome sequence of Corynebacterium casei LMG S-19264T (=DSM 44701T), isolated from a smear-ripened cheese.</title>
        <authorList>
            <consortium name="US DOE Joint Genome Institute (JGI-PGF)"/>
            <person name="Walter F."/>
            <person name="Albersmeier A."/>
            <person name="Kalinowski J."/>
            <person name="Ruckert C."/>
        </authorList>
    </citation>
    <scope>NUCLEOTIDE SEQUENCE</scope>
    <source>
        <strain evidence="3">JCM 13919</strain>
    </source>
</reference>